<dbReference type="Proteomes" id="UP000275078">
    <property type="component" value="Unassembled WGS sequence"/>
</dbReference>
<proteinExistence type="predicted"/>
<keyword evidence="3" id="KW-1185">Reference proteome</keyword>
<sequence>MQSYRLNRSEYVDQFHCMDLVPKALSSAPDVYPRCFYSFEDHNNDTSACRAYIKCILPTKEDPALFSLDFDGPSSYPLYLFGPSSPDAAAVIGFSIVAPGNSATGGSRITARALIKDDATDLVGKRAVALLRGLLSSGHAMDFTVTRWDRDVGFSVKTGYNVVRAVGSFRCLACPCGVLDANATGMQMEEFDEMSDEIAYANSGTTGHFGGFVSDKLDGVGIAGDGDELEDVEYEGESVHKPPPSKRRKTQV</sequence>
<evidence type="ECO:0000256" key="1">
    <source>
        <dbReference type="SAM" id="MobiDB-lite"/>
    </source>
</evidence>
<accession>A0A3N4I6N3</accession>
<feature type="region of interest" description="Disordered" evidence="1">
    <location>
        <begin position="232"/>
        <end position="252"/>
    </location>
</feature>
<evidence type="ECO:0000313" key="3">
    <source>
        <dbReference type="Proteomes" id="UP000275078"/>
    </source>
</evidence>
<gene>
    <name evidence="2" type="ORF">BJ508DRAFT_308080</name>
</gene>
<protein>
    <submittedName>
        <fullName evidence="2">Uncharacterized protein</fullName>
    </submittedName>
</protein>
<organism evidence="2 3">
    <name type="scientific">Ascobolus immersus RN42</name>
    <dbReference type="NCBI Taxonomy" id="1160509"/>
    <lineage>
        <taxon>Eukaryota</taxon>
        <taxon>Fungi</taxon>
        <taxon>Dikarya</taxon>
        <taxon>Ascomycota</taxon>
        <taxon>Pezizomycotina</taxon>
        <taxon>Pezizomycetes</taxon>
        <taxon>Pezizales</taxon>
        <taxon>Ascobolaceae</taxon>
        <taxon>Ascobolus</taxon>
    </lineage>
</organism>
<dbReference type="EMBL" id="ML119695">
    <property type="protein sequence ID" value="RPA79770.1"/>
    <property type="molecule type" value="Genomic_DNA"/>
</dbReference>
<reference evidence="2 3" key="1">
    <citation type="journal article" date="2018" name="Nat. Ecol. Evol.">
        <title>Pezizomycetes genomes reveal the molecular basis of ectomycorrhizal truffle lifestyle.</title>
        <authorList>
            <person name="Murat C."/>
            <person name="Payen T."/>
            <person name="Noel B."/>
            <person name="Kuo A."/>
            <person name="Morin E."/>
            <person name="Chen J."/>
            <person name="Kohler A."/>
            <person name="Krizsan K."/>
            <person name="Balestrini R."/>
            <person name="Da Silva C."/>
            <person name="Montanini B."/>
            <person name="Hainaut M."/>
            <person name="Levati E."/>
            <person name="Barry K.W."/>
            <person name="Belfiori B."/>
            <person name="Cichocki N."/>
            <person name="Clum A."/>
            <person name="Dockter R.B."/>
            <person name="Fauchery L."/>
            <person name="Guy J."/>
            <person name="Iotti M."/>
            <person name="Le Tacon F."/>
            <person name="Lindquist E.A."/>
            <person name="Lipzen A."/>
            <person name="Malagnac F."/>
            <person name="Mello A."/>
            <person name="Molinier V."/>
            <person name="Miyauchi S."/>
            <person name="Poulain J."/>
            <person name="Riccioni C."/>
            <person name="Rubini A."/>
            <person name="Sitrit Y."/>
            <person name="Splivallo R."/>
            <person name="Traeger S."/>
            <person name="Wang M."/>
            <person name="Zifcakova L."/>
            <person name="Wipf D."/>
            <person name="Zambonelli A."/>
            <person name="Paolocci F."/>
            <person name="Nowrousian M."/>
            <person name="Ottonello S."/>
            <person name="Baldrian P."/>
            <person name="Spatafora J.W."/>
            <person name="Henrissat B."/>
            <person name="Nagy L.G."/>
            <person name="Aury J.M."/>
            <person name="Wincker P."/>
            <person name="Grigoriev I.V."/>
            <person name="Bonfante P."/>
            <person name="Martin F.M."/>
        </authorList>
    </citation>
    <scope>NUCLEOTIDE SEQUENCE [LARGE SCALE GENOMIC DNA]</scope>
    <source>
        <strain evidence="2 3">RN42</strain>
    </source>
</reference>
<feature type="compositionally biased region" description="Basic residues" evidence="1">
    <location>
        <begin position="243"/>
        <end position="252"/>
    </location>
</feature>
<dbReference type="AlphaFoldDB" id="A0A3N4I6N3"/>
<evidence type="ECO:0000313" key="2">
    <source>
        <dbReference type="EMBL" id="RPA79770.1"/>
    </source>
</evidence>
<name>A0A3N4I6N3_ASCIM</name>